<evidence type="ECO:0000256" key="7">
    <source>
        <dbReference type="SAM" id="Phobius"/>
    </source>
</evidence>
<comment type="function">
    <text evidence="5">Involved in endoplasmic reticulum-associated protein degradation (ERAD). Acts as a platform to recruit both UBQLN1 and VCP to the ER during ERAD.</text>
</comment>
<dbReference type="Pfam" id="PF00789">
    <property type="entry name" value="UBX"/>
    <property type="match status" value="1"/>
</dbReference>
<dbReference type="AlphaFoldDB" id="A0A8H7RKJ2"/>
<feature type="compositionally biased region" description="Basic and acidic residues" evidence="6">
    <location>
        <begin position="266"/>
        <end position="278"/>
    </location>
</feature>
<feature type="compositionally biased region" description="Basic and acidic residues" evidence="6">
    <location>
        <begin position="174"/>
        <end position="232"/>
    </location>
</feature>
<dbReference type="PANTHER" id="PTHR46424:SF1">
    <property type="entry name" value="UBX DOMAIN-CONTAINING PROTEIN 4"/>
    <property type="match status" value="1"/>
</dbReference>
<keyword evidence="2" id="KW-0834">Unfolded protein response</keyword>
<feature type="compositionally biased region" description="Polar residues" evidence="6">
    <location>
        <begin position="148"/>
        <end position="159"/>
    </location>
</feature>
<protein>
    <recommendedName>
        <fullName evidence="4">UBX domain-containing protein 2</fullName>
    </recommendedName>
</protein>
<evidence type="ECO:0000256" key="4">
    <source>
        <dbReference type="ARBA" id="ARBA00041575"/>
    </source>
</evidence>
<dbReference type="GO" id="GO:0005789">
    <property type="term" value="C:endoplasmic reticulum membrane"/>
    <property type="evidence" value="ECO:0007669"/>
    <property type="project" value="UniProtKB-SubCell"/>
</dbReference>
<feature type="domain" description="UBX" evidence="8">
    <location>
        <begin position="302"/>
        <end position="381"/>
    </location>
</feature>
<evidence type="ECO:0000313" key="10">
    <source>
        <dbReference type="Proteomes" id="UP000650833"/>
    </source>
</evidence>
<evidence type="ECO:0000313" key="9">
    <source>
        <dbReference type="EMBL" id="KAG2211336.1"/>
    </source>
</evidence>
<comment type="subcellular location">
    <subcellularLocation>
        <location evidence="1">Endoplasmic reticulum membrane</location>
        <topology evidence="1">Peripheral membrane protein</topology>
    </subcellularLocation>
</comment>
<dbReference type="Proteomes" id="UP000650833">
    <property type="component" value="Unassembled WGS sequence"/>
</dbReference>
<dbReference type="EMBL" id="JAEPRC010000068">
    <property type="protein sequence ID" value="KAG2211336.1"/>
    <property type="molecule type" value="Genomic_DNA"/>
</dbReference>
<evidence type="ECO:0000256" key="1">
    <source>
        <dbReference type="ARBA" id="ARBA00004406"/>
    </source>
</evidence>
<keyword evidence="7" id="KW-0472">Membrane</keyword>
<dbReference type="InterPro" id="IPR029071">
    <property type="entry name" value="Ubiquitin-like_domsf"/>
</dbReference>
<dbReference type="SUPFAM" id="SSF52833">
    <property type="entry name" value="Thioredoxin-like"/>
    <property type="match status" value="1"/>
</dbReference>
<feature type="compositionally biased region" description="Basic and acidic residues" evidence="6">
    <location>
        <begin position="496"/>
        <end position="510"/>
    </location>
</feature>
<feature type="region of interest" description="Disordered" evidence="6">
    <location>
        <begin position="266"/>
        <end position="301"/>
    </location>
</feature>
<dbReference type="Gene3D" id="3.40.30.10">
    <property type="entry name" value="Glutaredoxin"/>
    <property type="match status" value="1"/>
</dbReference>
<sequence length="520" mass="57764">MDDNWFSGAITNAISLVAQKQCVFLVYIYDDSEKTNTLNDTLKNEQVAMTIKDKTVAVAMKKSSENAALFGQYYPIQTVPILYFIKQGTIRDFGIETLTCQEVIDKIVAVDQIPIIPTQQPLPVPTPAPAQAPIQTVPEVAPATLVSASQPSTNDTTHMSASSASSITLNSADTLKKAEQNNENNTKKEKMQQQLEQVRKERAEREKQDAKDREIKRRQEAKMLQEAKQSRVDKENKIYFEKIKKERLDDEAHRKKVREQIARDRAEKIAQRNSEKQRQNLTSPSATAPTEEGGSSSSFNNNNHVYSNLNIRQLDGSNIRHQFEAISTLSEVRDWIKENRTEGAKKPYKLSSQFPNRLFTNADDNITLKDLGLCPSATIIMKPLKAGSSSSLARSVSSGSNTGITGYVYSAFDLIYGLVIALINLLTGILATLFPTNGMAHNDISTSQQQQPLIRNMRGGQRLGGESTATESSSTSTPSSSSAAQRRNPYATRVNTLHDENDSEDEDKRPTYNGNSVNHE</sequence>
<feature type="transmembrane region" description="Helical" evidence="7">
    <location>
        <begin position="414"/>
        <end position="434"/>
    </location>
</feature>
<dbReference type="GO" id="GO:0036503">
    <property type="term" value="P:ERAD pathway"/>
    <property type="evidence" value="ECO:0007669"/>
    <property type="project" value="TreeGrafter"/>
</dbReference>
<keyword evidence="10" id="KW-1185">Reference proteome</keyword>
<keyword evidence="7" id="KW-1133">Transmembrane helix</keyword>
<feature type="compositionally biased region" description="Low complexity" evidence="6">
    <location>
        <begin position="466"/>
        <end position="484"/>
    </location>
</feature>
<keyword evidence="7" id="KW-0812">Transmembrane</keyword>
<evidence type="ECO:0000259" key="8">
    <source>
        <dbReference type="PROSITE" id="PS50033"/>
    </source>
</evidence>
<dbReference type="InterPro" id="IPR036249">
    <property type="entry name" value="Thioredoxin-like_sf"/>
</dbReference>
<accession>A0A8H7RKJ2</accession>
<feature type="compositionally biased region" description="Polar residues" evidence="6">
    <location>
        <begin position="279"/>
        <end position="288"/>
    </location>
</feature>
<dbReference type="GO" id="GO:0006986">
    <property type="term" value="P:response to unfolded protein"/>
    <property type="evidence" value="ECO:0007669"/>
    <property type="project" value="UniProtKB-KW"/>
</dbReference>
<evidence type="ECO:0000256" key="2">
    <source>
        <dbReference type="ARBA" id="ARBA00023230"/>
    </source>
</evidence>
<evidence type="ECO:0000256" key="6">
    <source>
        <dbReference type="SAM" id="MobiDB-lite"/>
    </source>
</evidence>
<dbReference type="OrthoDB" id="2445133at2759"/>
<comment type="subunit">
    <text evidence="3">Directly interacts with VCP. Interacts with UBQLN1. Forms a complex with VCP and UBQLN1.</text>
</comment>
<name>A0A8H7RKJ2_9FUNG</name>
<evidence type="ECO:0000256" key="5">
    <source>
        <dbReference type="ARBA" id="ARBA00046062"/>
    </source>
</evidence>
<dbReference type="PROSITE" id="PS50033">
    <property type="entry name" value="UBX"/>
    <property type="match status" value="1"/>
</dbReference>
<reference evidence="9" key="1">
    <citation type="submission" date="2020-12" db="EMBL/GenBank/DDBJ databases">
        <title>Metabolic potential, ecology and presence of endohyphal bacteria is reflected in genomic diversity of Mucoromycotina.</title>
        <authorList>
            <person name="Muszewska A."/>
            <person name="Okrasinska A."/>
            <person name="Steczkiewicz K."/>
            <person name="Drgas O."/>
            <person name="Orlowska M."/>
            <person name="Perlinska-Lenart U."/>
            <person name="Aleksandrzak-Piekarczyk T."/>
            <person name="Szatraj K."/>
            <person name="Zielenkiewicz U."/>
            <person name="Pilsyk S."/>
            <person name="Malc E."/>
            <person name="Mieczkowski P."/>
            <person name="Kruszewska J.S."/>
            <person name="Biernat P."/>
            <person name="Pawlowska J."/>
        </authorList>
    </citation>
    <scope>NUCLEOTIDE SEQUENCE</scope>
    <source>
        <strain evidence="9">CBS 226.32</strain>
    </source>
</reference>
<gene>
    <name evidence="9" type="ORF">INT46_002034</name>
</gene>
<feature type="region of interest" description="Disordered" evidence="6">
    <location>
        <begin position="458"/>
        <end position="520"/>
    </location>
</feature>
<comment type="caution">
    <text evidence="9">The sequence shown here is derived from an EMBL/GenBank/DDBJ whole genome shotgun (WGS) entry which is preliminary data.</text>
</comment>
<dbReference type="SMART" id="SM00166">
    <property type="entry name" value="UBX"/>
    <property type="match status" value="1"/>
</dbReference>
<dbReference type="Pfam" id="PF23187">
    <property type="entry name" value="UBX7_N"/>
    <property type="match status" value="1"/>
</dbReference>
<evidence type="ECO:0000256" key="3">
    <source>
        <dbReference type="ARBA" id="ARBA00038812"/>
    </source>
</evidence>
<dbReference type="CDD" id="cd01767">
    <property type="entry name" value="UBX"/>
    <property type="match status" value="1"/>
</dbReference>
<dbReference type="SUPFAM" id="SSF54236">
    <property type="entry name" value="Ubiquitin-like"/>
    <property type="match status" value="1"/>
</dbReference>
<dbReference type="Gene3D" id="3.10.20.90">
    <property type="entry name" value="Phosphatidylinositol 3-kinase Catalytic Subunit, Chain A, domain 1"/>
    <property type="match status" value="1"/>
</dbReference>
<proteinExistence type="predicted"/>
<dbReference type="InterPro" id="IPR001012">
    <property type="entry name" value="UBX_dom"/>
</dbReference>
<dbReference type="PANTHER" id="PTHR46424">
    <property type="entry name" value="UBX DOMAIN-CONTAINING PROTEIN 4"/>
    <property type="match status" value="1"/>
</dbReference>
<organism evidence="9 10">
    <name type="scientific">Mucor plumbeus</name>
    <dbReference type="NCBI Taxonomy" id="97098"/>
    <lineage>
        <taxon>Eukaryota</taxon>
        <taxon>Fungi</taxon>
        <taxon>Fungi incertae sedis</taxon>
        <taxon>Mucoromycota</taxon>
        <taxon>Mucoromycotina</taxon>
        <taxon>Mucoromycetes</taxon>
        <taxon>Mucorales</taxon>
        <taxon>Mucorineae</taxon>
        <taxon>Mucoraceae</taxon>
        <taxon>Mucor</taxon>
    </lineage>
</organism>
<feature type="region of interest" description="Disordered" evidence="6">
    <location>
        <begin position="148"/>
        <end position="232"/>
    </location>
</feature>